<dbReference type="InterPro" id="IPR041924">
    <property type="entry name" value="Formate_Dh-H_N"/>
</dbReference>
<dbReference type="STRING" id="575540.Isop_2172"/>
<dbReference type="Gene3D" id="3.10.20.740">
    <property type="match status" value="1"/>
</dbReference>
<evidence type="ECO:0000313" key="12">
    <source>
        <dbReference type="Proteomes" id="UP000008631"/>
    </source>
</evidence>
<feature type="domain" description="4Fe-4S Mo/W bis-MGD-type" evidence="10">
    <location>
        <begin position="291"/>
        <end position="346"/>
    </location>
</feature>
<dbReference type="Gene3D" id="3.30.70.20">
    <property type="match status" value="1"/>
</dbReference>
<dbReference type="InterPro" id="IPR006657">
    <property type="entry name" value="MoPterin_dinucl-bd_dom"/>
</dbReference>
<evidence type="ECO:0000259" key="9">
    <source>
        <dbReference type="PROSITE" id="PS51379"/>
    </source>
</evidence>
<dbReference type="AlphaFoldDB" id="E8R4Z4"/>
<evidence type="ECO:0000259" key="8">
    <source>
        <dbReference type="PROSITE" id="PS51085"/>
    </source>
</evidence>
<gene>
    <name evidence="11" type="ordered locus">Isop_2172</name>
</gene>
<dbReference type="HOGENOM" id="CLU_000422_4_0_0"/>
<dbReference type="Gene3D" id="3.40.50.740">
    <property type="match status" value="1"/>
</dbReference>
<dbReference type="PROSITE" id="PS51669">
    <property type="entry name" value="4FE4S_MOW_BIS_MGD"/>
    <property type="match status" value="1"/>
</dbReference>
<evidence type="ECO:0000256" key="3">
    <source>
        <dbReference type="ARBA" id="ARBA00022723"/>
    </source>
</evidence>
<comment type="similarity">
    <text evidence="1">In the C-terminal section; belongs to the prokaryotic molybdopterin-containing oxidoreductase family.</text>
</comment>
<dbReference type="Gene3D" id="2.20.25.90">
    <property type="entry name" value="ADC-like domains"/>
    <property type="match status" value="1"/>
</dbReference>
<dbReference type="CDD" id="cd00207">
    <property type="entry name" value="fer2"/>
    <property type="match status" value="1"/>
</dbReference>
<dbReference type="PROSITE" id="PS51379">
    <property type="entry name" value="4FE4S_FER_2"/>
    <property type="match status" value="2"/>
</dbReference>
<dbReference type="GO" id="GO:0046872">
    <property type="term" value="F:metal ion binding"/>
    <property type="evidence" value="ECO:0007669"/>
    <property type="project" value="UniProtKB-KW"/>
</dbReference>
<reference evidence="11 12" key="2">
    <citation type="journal article" date="2011" name="Stand. Genomic Sci.">
        <title>Complete genome sequence of Isosphaera pallida type strain (IS1B).</title>
        <authorList>
            <consortium name="US DOE Joint Genome Institute (JGI-PGF)"/>
            <person name="Goker M."/>
            <person name="Cleland D."/>
            <person name="Saunders E."/>
            <person name="Lapidus A."/>
            <person name="Nolan M."/>
            <person name="Lucas S."/>
            <person name="Hammon N."/>
            <person name="Deshpande S."/>
            <person name="Cheng J.F."/>
            <person name="Tapia R."/>
            <person name="Han C."/>
            <person name="Goodwin L."/>
            <person name="Pitluck S."/>
            <person name="Liolios K."/>
            <person name="Pagani I."/>
            <person name="Ivanova N."/>
            <person name="Mavromatis K."/>
            <person name="Pati A."/>
            <person name="Chen A."/>
            <person name="Palaniappan K."/>
            <person name="Land M."/>
            <person name="Hauser L."/>
            <person name="Chang Y.J."/>
            <person name="Jeffries C.D."/>
            <person name="Detter J.C."/>
            <person name="Beck B."/>
            <person name="Woyke T."/>
            <person name="Bristow J."/>
            <person name="Eisen J.A."/>
            <person name="Markowitz V."/>
            <person name="Hugenholtz P."/>
            <person name="Kyrpides N.C."/>
            <person name="Klenk H.P."/>
        </authorList>
    </citation>
    <scope>NUCLEOTIDE SEQUENCE [LARGE SCALE GENOMIC DNA]</scope>
    <source>
        <strain evidence="12">ATCC 43644 / DSM 9630 / IS1B</strain>
    </source>
</reference>
<dbReference type="InterPro" id="IPR017900">
    <property type="entry name" value="4Fe4S_Fe_S_CS"/>
</dbReference>
<dbReference type="InParanoid" id="E8R4Z4"/>
<keyword evidence="6" id="KW-0408">Iron</keyword>
<dbReference type="InterPro" id="IPR006656">
    <property type="entry name" value="Mopterin_OxRdtase"/>
</dbReference>
<feature type="domain" description="4Fe-4S ferredoxin-type" evidence="9">
    <location>
        <begin position="250"/>
        <end position="279"/>
    </location>
</feature>
<evidence type="ECO:0000313" key="11">
    <source>
        <dbReference type="EMBL" id="ADV62751.1"/>
    </source>
</evidence>
<dbReference type="GO" id="GO:0003954">
    <property type="term" value="F:NADH dehydrogenase activity"/>
    <property type="evidence" value="ECO:0007669"/>
    <property type="project" value="TreeGrafter"/>
</dbReference>
<dbReference type="EMBL" id="CP002353">
    <property type="protein sequence ID" value="ADV62751.1"/>
    <property type="molecule type" value="Genomic_DNA"/>
</dbReference>
<dbReference type="CDD" id="cd02790">
    <property type="entry name" value="MopB_CT_Formate-Dh_H"/>
    <property type="match status" value="1"/>
</dbReference>
<dbReference type="Pfam" id="PF01568">
    <property type="entry name" value="Molydop_binding"/>
    <property type="match status" value="1"/>
</dbReference>
<dbReference type="Pfam" id="PF12838">
    <property type="entry name" value="Fer4_7"/>
    <property type="match status" value="1"/>
</dbReference>
<dbReference type="SUPFAM" id="SSF54862">
    <property type="entry name" value="4Fe-4S ferredoxins"/>
    <property type="match status" value="1"/>
</dbReference>
<accession>E8R4Z4</accession>
<dbReference type="Pfam" id="PF00384">
    <property type="entry name" value="Molybdopterin"/>
    <property type="match status" value="1"/>
</dbReference>
<dbReference type="PANTHER" id="PTHR43105:SF14">
    <property type="entry name" value="FORMATE DEHYDROGENASE H"/>
    <property type="match status" value="1"/>
</dbReference>
<sequence>MKKGDRREIPQRFHSPFTMILAKPSSTQKQVAEGRGANMISSTGIQNYEHAKAARAIVHQEASQSEADVITFTLDAEPVTARPGETIWSVARRQGRILPHLCHLDRPGYRPDGNCRACVVEIEGERVLAASCIRKPTPGMVVHTQSDRAARARAMVFELLLADQPPRDQAHNPNSSFHRWAQRLGVTTSRFPARDETAIPPPDRSHPAMAVHLDSCIQCGLCVRACREVQVNDVIGLAHRGYQTRVVFDFDDPMGQSSCVGCGECVQACPTGALLPASVLDDQGRPAQTADRAVDSLCPYCGVGCQLTYHIAQDRLLFVEGRDGPANRGRLCVKGRFGFDYVHHPHRLTTPLIRRPGVAKHGRDQVDPAHPETHFRPASWEEALDVAASGLRTLRDRFGPRALAGFGSAKGSNEEAYLFQKLVRTGFGSNNVDHCTRLCHASSVAALMEMIGSGAVTAPFAEATRAEVIMVIGANPTVNHPVAATFIKQAAKRGAKLIVIDPRGQSLSRYATHRVTFRPGTDVALLNAMLHVILDENLHDPDFIAARTVGFEELRASLTRFTPEAMAEVCGVPADQIREIARVYGRSRRAIIFWGMGISQHVHGTDNARCLINLALATGNVGRPGTGLHPLRGQNNVQGASDAGLIPMVYPDYKPVGDPATRLRFENAWGVRLDPEPGLTVVETMKAAHRGEIRGMYILGENPAMSDPDLDHARAALAHLDHLVVQDLFLTETAWHADVVLPASAFPEKTGTFTNTDRRVQLGRTALPTPGDARPDWWIIQELARRLGLDWNYDGPRDVFNEMRTVMPSLRGITWERLEREGAVTYPCDDEHTPGQEVIFGDVFPTADGRGRFRPTDLIPPDEQPDEHYPWILSTGRLLEHWHTGAMTRRASTLDTLEPQAIALIAPRELAKLGLQPGERLRVQTRRGTIELLARADRDVPPGMVFIPFCYTEAAANLLTNPALDPFGKIPEFKFCAARVEPVGSA</sequence>
<dbReference type="SUPFAM" id="SSF54292">
    <property type="entry name" value="2Fe-2S ferredoxin-like"/>
    <property type="match status" value="1"/>
</dbReference>
<proteinExistence type="inferred from homology"/>
<dbReference type="GO" id="GO:0043546">
    <property type="term" value="F:molybdopterin cofactor binding"/>
    <property type="evidence" value="ECO:0007669"/>
    <property type="project" value="InterPro"/>
</dbReference>
<feature type="domain" description="2Fe-2S ferredoxin-type" evidence="8">
    <location>
        <begin position="68"/>
        <end position="148"/>
    </location>
</feature>
<keyword evidence="2" id="KW-0004">4Fe-4S</keyword>
<dbReference type="InterPro" id="IPR001041">
    <property type="entry name" value="2Fe-2S_ferredoxin-type"/>
</dbReference>
<keyword evidence="7" id="KW-0411">Iron-sulfur</keyword>
<dbReference type="InterPro" id="IPR041925">
    <property type="entry name" value="CT_Formate-Dh_H"/>
</dbReference>
<dbReference type="InterPro" id="IPR036010">
    <property type="entry name" value="2Fe-2S_ferredoxin-like_sf"/>
</dbReference>
<dbReference type="PANTHER" id="PTHR43105">
    <property type="entry name" value="RESPIRATORY NITRATE REDUCTASE"/>
    <property type="match status" value="1"/>
</dbReference>
<keyword evidence="5" id="KW-0560">Oxidoreductase</keyword>
<dbReference type="InterPro" id="IPR006963">
    <property type="entry name" value="Mopterin_OxRdtase_4Fe-4S_dom"/>
</dbReference>
<dbReference type="NCBIfam" id="TIGR01591">
    <property type="entry name" value="Fdh-alpha"/>
    <property type="match status" value="1"/>
</dbReference>
<dbReference type="Gene3D" id="3.40.228.10">
    <property type="entry name" value="Dimethylsulfoxide Reductase, domain 2"/>
    <property type="match status" value="1"/>
</dbReference>
<evidence type="ECO:0000256" key="4">
    <source>
        <dbReference type="ARBA" id="ARBA00022737"/>
    </source>
</evidence>
<dbReference type="SUPFAM" id="SSF50692">
    <property type="entry name" value="ADC-like"/>
    <property type="match status" value="1"/>
</dbReference>
<keyword evidence="3" id="KW-0479">Metal-binding</keyword>
<dbReference type="GO" id="GO:0051539">
    <property type="term" value="F:4 iron, 4 sulfur cluster binding"/>
    <property type="evidence" value="ECO:0007669"/>
    <property type="project" value="UniProtKB-KW"/>
</dbReference>
<dbReference type="Proteomes" id="UP000008631">
    <property type="component" value="Chromosome"/>
</dbReference>
<dbReference type="InterPro" id="IPR006478">
    <property type="entry name" value="Formate_DH_asu"/>
</dbReference>
<dbReference type="RefSeq" id="WP_013565039.1">
    <property type="nucleotide sequence ID" value="NC_014962.1"/>
</dbReference>
<dbReference type="CDD" id="cd02753">
    <property type="entry name" value="MopB_Formate-Dh-H"/>
    <property type="match status" value="1"/>
</dbReference>
<dbReference type="SMART" id="SM00926">
    <property type="entry name" value="Molybdop_Fe4S4"/>
    <property type="match status" value="1"/>
</dbReference>
<feature type="domain" description="4Fe-4S ferredoxin-type" evidence="9">
    <location>
        <begin position="207"/>
        <end position="237"/>
    </location>
</feature>
<evidence type="ECO:0000256" key="5">
    <source>
        <dbReference type="ARBA" id="ARBA00023002"/>
    </source>
</evidence>
<dbReference type="InterPro" id="IPR009010">
    <property type="entry name" value="Asp_de-COase-like_dom_sf"/>
</dbReference>
<dbReference type="InterPro" id="IPR050123">
    <property type="entry name" value="Prok_molybdopt-oxidoreductase"/>
</dbReference>
<dbReference type="Pfam" id="PF13510">
    <property type="entry name" value="Fer2_4"/>
    <property type="match status" value="1"/>
</dbReference>
<evidence type="ECO:0000256" key="2">
    <source>
        <dbReference type="ARBA" id="ARBA00022485"/>
    </source>
</evidence>
<dbReference type="GO" id="GO:0008863">
    <property type="term" value="F:formate dehydrogenase (NAD+) activity"/>
    <property type="evidence" value="ECO:0007669"/>
    <property type="project" value="InterPro"/>
</dbReference>
<protein>
    <submittedName>
        <fullName evidence="11">NAD-dependent formate dehydrogenase iron-sulfur protein</fullName>
    </submittedName>
</protein>
<dbReference type="PROSITE" id="PS00490">
    <property type="entry name" value="MOLYBDOPTERIN_PROK_2"/>
    <property type="match status" value="1"/>
</dbReference>
<dbReference type="PIRSF" id="PIRSF036643">
    <property type="entry name" value="FDH_alpha"/>
    <property type="match status" value="1"/>
</dbReference>
<evidence type="ECO:0000259" key="10">
    <source>
        <dbReference type="PROSITE" id="PS51669"/>
    </source>
</evidence>
<evidence type="ECO:0000256" key="6">
    <source>
        <dbReference type="ARBA" id="ARBA00023004"/>
    </source>
</evidence>
<dbReference type="FunFam" id="3.30.70.20:FF:000035">
    <property type="entry name" value="Iron hydrogenase 1"/>
    <property type="match status" value="1"/>
</dbReference>
<dbReference type="Pfam" id="PF04879">
    <property type="entry name" value="Molybdop_Fe4S4"/>
    <property type="match status" value="1"/>
</dbReference>
<dbReference type="PROSITE" id="PS51085">
    <property type="entry name" value="2FE2S_FER_2"/>
    <property type="match status" value="1"/>
</dbReference>
<dbReference type="GO" id="GO:0016020">
    <property type="term" value="C:membrane"/>
    <property type="evidence" value="ECO:0007669"/>
    <property type="project" value="TreeGrafter"/>
</dbReference>
<dbReference type="Gene3D" id="2.40.40.20">
    <property type="match status" value="1"/>
</dbReference>
<dbReference type="SUPFAM" id="SSF53706">
    <property type="entry name" value="Formate dehydrogenase/DMSO reductase, domains 1-3"/>
    <property type="match status" value="1"/>
</dbReference>
<dbReference type="InterPro" id="IPR017896">
    <property type="entry name" value="4Fe4S_Fe-S-bd"/>
</dbReference>
<reference key="1">
    <citation type="submission" date="2010-11" db="EMBL/GenBank/DDBJ databases">
        <title>The complete sequence of chromosome of Isophaera pallida ATCC 43644.</title>
        <authorList>
            <consortium name="US DOE Joint Genome Institute (JGI-PGF)"/>
            <person name="Lucas S."/>
            <person name="Copeland A."/>
            <person name="Lapidus A."/>
            <person name="Bruce D."/>
            <person name="Goodwin L."/>
            <person name="Pitluck S."/>
            <person name="Kyrpides N."/>
            <person name="Mavromatis K."/>
            <person name="Pagani I."/>
            <person name="Ivanova N."/>
            <person name="Saunders E."/>
            <person name="Brettin T."/>
            <person name="Detter J.C."/>
            <person name="Han C."/>
            <person name="Tapia R."/>
            <person name="Land M."/>
            <person name="Hauser L."/>
            <person name="Markowitz V."/>
            <person name="Cheng J.-F."/>
            <person name="Hugenholtz P."/>
            <person name="Woyke T."/>
            <person name="Wu D."/>
            <person name="Eisen J.A."/>
        </authorList>
    </citation>
    <scope>NUCLEOTIDE SEQUENCE</scope>
    <source>
        <strain>ATCC 43644</strain>
    </source>
</reference>
<keyword evidence="12" id="KW-1185">Reference proteome</keyword>
<dbReference type="GO" id="GO:0022904">
    <property type="term" value="P:respiratory electron transport chain"/>
    <property type="evidence" value="ECO:0007669"/>
    <property type="project" value="TreeGrafter"/>
</dbReference>
<dbReference type="eggNOG" id="COG3383">
    <property type="taxonomic scope" value="Bacteria"/>
</dbReference>
<organism evidence="11 12">
    <name type="scientific">Isosphaera pallida (strain ATCC 43644 / DSM 9630 / IS1B)</name>
    <dbReference type="NCBI Taxonomy" id="575540"/>
    <lineage>
        <taxon>Bacteria</taxon>
        <taxon>Pseudomonadati</taxon>
        <taxon>Planctomycetota</taxon>
        <taxon>Planctomycetia</taxon>
        <taxon>Isosphaerales</taxon>
        <taxon>Isosphaeraceae</taxon>
        <taxon>Isosphaera</taxon>
    </lineage>
</organism>
<dbReference type="FunCoup" id="E8R4Z4">
    <property type="interactions" value="158"/>
</dbReference>
<dbReference type="KEGG" id="ipa:Isop_2172"/>
<evidence type="ECO:0000256" key="7">
    <source>
        <dbReference type="ARBA" id="ARBA00023014"/>
    </source>
</evidence>
<dbReference type="PROSITE" id="PS00198">
    <property type="entry name" value="4FE4S_FER_1"/>
    <property type="match status" value="1"/>
</dbReference>
<dbReference type="InterPro" id="IPR006655">
    <property type="entry name" value="Mopterin_OxRdtase_prok_CS"/>
</dbReference>
<evidence type="ECO:0000256" key="1">
    <source>
        <dbReference type="ARBA" id="ARBA00007023"/>
    </source>
</evidence>
<keyword evidence="4" id="KW-0677">Repeat</keyword>
<dbReference type="GO" id="GO:0015942">
    <property type="term" value="P:formate metabolic process"/>
    <property type="evidence" value="ECO:0007669"/>
    <property type="project" value="InterPro"/>
</dbReference>
<name>E8R4Z4_ISOPI</name>